<reference evidence="11" key="1">
    <citation type="submission" date="2023-01" db="EMBL/GenBank/DDBJ databases">
        <title>The diversity of Class Acidimicrobiia in South China Sea sediment environments and the proposal of Iamia marina sp. nov., a novel species of the genus Iamia.</title>
        <authorList>
            <person name="He Y."/>
            <person name="Tian X."/>
        </authorList>
    </citation>
    <scope>NUCLEOTIDE SEQUENCE</scope>
    <source>
        <strain evidence="11">DSM 19957</strain>
    </source>
</reference>
<keyword evidence="7" id="KW-0443">Lipid metabolism</keyword>
<name>A0AAE9Y5A7_9ACTN</name>
<dbReference type="SMART" id="SM00822">
    <property type="entry name" value="PKS_KR"/>
    <property type="match status" value="1"/>
</dbReference>
<evidence type="ECO:0000256" key="7">
    <source>
        <dbReference type="ARBA" id="ARBA00023098"/>
    </source>
</evidence>
<evidence type="ECO:0000256" key="1">
    <source>
        <dbReference type="ARBA" id="ARBA00004141"/>
    </source>
</evidence>
<dbReference type="PRINTS" id="PR00080">
    <property type="entry name" value="SDRFAMILY"/>
</dbReference>
<evidence type="ECO:0000256" key="4">
    <source>
        <dbReference type="ARBA" id="ARBA00022857"/>
    </source>
</evidence>
<evidence type="ECO:0000256" key="8">
    <source>
        <dbReference type="ARBA" id="ARBA00023136"/>
    </source>
</evidence>
<dbReference type="PANTHER" id="PTHR24322:SF736">
    <property type="entry name" value="RETINOL DEHYDROGENASE 10"/>
    <property type="match status" value="1"/>
</dbReference>
<dbReference type="GO" id="GO:0016020">
    <property type="term" value="C:membrane"/>
    <property type="evidence" value="ECO:0007669"/>
    <property type="project" value="UniProtKB-SubCell"/>
</dbReference>
<dbReference type="CDD" id="cd05339">
    <property type="entry name" value="17beta-HSDXI-like_SDR_c"/>
    <property type="match status" value="1"/>
</dbReference>
<organism evidence="11 12">
    <name type="scientific">Iamia majanohamensis</name>
    <dbReference type="NCBI Taxonomy" id="467976"/>
    <lineage>
        <taxon>Bacteria</taxon>
        <taxon>Bacillati</taxon>
        <taxon>Actinomycetota</taxon>
        <taxon>Acidimicrobiia</taxon>
        <taxon>Acidimicrobiales</taxon>
        <taxon>Iamiaceae</taxon>
        <taxon>Iamia</taxon>
    </lineage>
</organism>
<keyword evidence="6" id="KW-0560">Oxidoreductase</keyword>
<feature type="domain" description="Ketoreductase" evidence="10">
    <location>
        <begin position="15"/>
        <end position="201"/>
    </location>
</feature>
<dbReference type="GO" id="GO:0006066">
    <property type="term" value="P:alcohol metabolic process"/>
    <property type="evidence" value="ECO:0007669"/>
    <property type="project" value="UniProtKB-ARBA"/>
</dbReference>
<sequence length="289" mass="30864">MARRSSPRGTSLHGATVLITGAASGIGLGLATEAARKGATVVLWDRDAGALDDAVDVVDAARTGPAEAPVAQLVDVTDRDAVREAAEVAIEQTGGIDVLVNNAGVVSGKWLTDLEEADVRRTFEVNTLALYWVTQALLPHMVERDRGRVVTIASASGLIGVARLTDYSASKWAAMGFDESLRVELRARGSKVATTVVCPYYIDTGMFSGVRSKVEVLLPILEPAHVVDKTWAAVEKGRARLHLPPLVGTLPLMRMLPVRAFDAAADLLGVNRTMDDFRGRTRPQETIDG</sequence>
<dbReference type="InterPro" id="IPR036291">
    <property type="entry name" value="NAD(P)-bd_dom_sf"/>
</dbReference>
<dbReference type="PRINTS" id="PR00081">
    <property type="entry name" value="GDHRDH"/>
</dbReference>
<evidence type="ECO:0000313" key="11">
    <source>
        <dbReference type="EMBL" id="WCO66645.1"/>
    </source>
</evidence>
<evidence type="ECO:0000313" key="12">
    <source>
        <dbReference type="Proteomes" id="UP001216390"/>
    </source>
</evidence>
<comment type="similarity">
    <text evidence="2 9">Belongs to the short-chain dehydrogenases/reductases (SDR) family.</text>
</comment>
<protein>
    <submittedName>
        <fullName evidence="11">SDR family oxidoreductase</fullName>
    </submittedName>
</protein>
<evidence type="ECO:0000259" key="10">
    <source>
        <dbReference type="SMART" id="SM00822"/>
    </source>
</evidence>
<dbReference type="Gene3D" id="3.40.50.720">
    <property type="entry name" value="NAD(P)-binding Rossmann-like Domain"/>
    <property type="match status" value="1"/>
</dbReference>
<gene>
    <name evidence="11" type="ORF">PO878_19285</name>
</gene>
<keyword evidence="3" id="KW-0812">Transmembrane</keyword>
<evidence type="ECO:0000256" key="2">
    <source>
        <dbReference type="ARBA" id="ARBA00006484"/>
    </source>
</evidence>
<keyword evidence="4" id="KW-0521">NADP</keyword>
<keyword evidence="8" id="KW-0472">Membrane</keyword>
<accession>A0AAE9Y5A7</accession>
<dbReference type="PANTHER" id="PTHR24322">
    <property type="entry name" value="PKSB"/>
    <property type="match status" value="1"/>
</dbReference>
<evidence type="ECO:0000256" key="9">
    <source>
        <dbReference type="RuleBase" id="RU000363"/>
    </source>
</evidence>
<keyword evidence="12" id="KW-1185">Reference proteome</keyword>
<dbReference type="Pfam" id="PF00106">
    <property type="entry name" value="adh_short"/>
    <property type="match status" value="1"/>
</dbReference>
<dbReference type="FunFam" id="3.40.50.720:FF:000131">
    <property type="entry name" value="Short-chain dehydrogenase/reductase 3"/>
    <property type="match status" value="1"/>
</dbReference>
<evidence type="ECO:0000256" key="5">
    <source>
        <dbReference type="ARBA" id="ARBA00022989"/>
    </source>
</evidence>
<dbReference type="GO" id="GO:0016616">
    <property type="term" value="F:oxidoreductase activity, acting on the CH-OH group of donors, NAD or NADP as acceptor"/>
    <property type="evidence" value="ECO:0007669"/>
    <property type="project" value="TreeGrafter"/>
</dbReference>
<dbReference type="InterPro" id="IPR002347">
    <property type="entry name" value="SDR_fam"/>
</dbReference>
<dbReference type="InterPro" id="IPR057326">
    <property type="entry name" value="KR_dom"/>
</dbReference>
<dbReference type="EMBL" id="CP116942">
    <property type="protein sequence ID" value="WCO66645.1"/>
    <property type="molecule type" value="Genomic_DNA"/>
</dbReference>
<dbReference type="KEGG" id="ima:PO878_19285"/>
<proteinExistence type="inferred from homology"/>
<keyword evidence="5" id="KW-1133">Transmembrane helix</keyword>
<evidence type="ECO:0000256" key="6">
    <source>
        <dbReference type="ARBA" id="ARBA00023002"/>
    </source>
</evidence>
<dbReference type="GO" id="GO:0042445">
    <property type="term" value="P:hormone metabolic process"/>
    <property type="evidence" value="ECO:0007669"/>
    <property type="project" value="UniProtKB-ARBA"/>
</dbReference>
<dbReference type="AlphaFoldDB" id="A0AAE9Y5A7"/>
<comment type="subcellular location">
    <subcellularLocation>
        <location evidence="1">Membrane</location>
        <topology evidence="1">Multi-pass membrane protein</topology>
    </subcellularLocation>
</comment>
<dbReference type="GO" id="GO:0006720">
    <property type="term" value="P:isoprenoid metabolic process"/>
    <property type="evidence" value="ECO:0007669"/>
    <property type="project" value="UniProtKB-ARBA"/>
</dbReference>
<evidence type="ECO:0000256" key="3">
    <source>
        <dbReference type="ARBA" id="ARBA00022692"/>
    </source>
</evidence>
<dbReference type="Proteomes" id="UP001216390">
    <property type="component" value="Chromosome"/>
</dbReference>
<dbReference type="SUPFAM" id="SSF51735">
    <property type="entry name" value="NAD(P)-binding Rossmann-fold domains"/>
    <property type="match status" value="1"/>
</dbReference>